<evidence type="ECO:0000313" key="1">
    <source>
        <dbReference type="EMBL" id="KAK7255352.1"/>
    </source>
</evidence>
<organism evidence="1 2">
    <name type="scientific">Crotalaria pallida</name>
    <name type="common">Smooth rattlebox</name>
    <name type="synonym">Crotalaria striata</name>
    <dbReference type="NCBI Taxonomy" id="3830"/>
    <lineage>
        <taxon>Eukaryota</taxon>
        <taxon>Viridiplantae</taxon>
        <taxon>Streptophyta</taxon>
        <taxon>Embryophyta</taxon>
        <taxon>Tracheophyta</taxon>
        <taxon>Spermatophyta</taxon>
        <taxon>Magnoliopsida</taxon>
        <taxon>eudicotyledons</taxon>
        <taxon>Gunneridae</taxon>
        <taxon>Pentapetalae</taxon>
        <taxon>rosids</taxon>
        <taxon>fabids</taxon>
        <taxon>Fabales</taxon>
        <taxon>Fabaceae</taxon>
        <taxon>Papilionoideae</taxon>
        <taxon>50 kb inversion clade</taxon>
        <taxon>genistoids sensu lato</taxon>
        <taxon>core genistoids</taxon>
        <taxon>Crotalarieae</taxon>
        <taxon>Crotalaria</taxon>
    </lineage>
</organism>
<evidence type="ECO:0000313" key="2">
    <source>
        <dbReference type="Proteomes" id="UP001372338"/>
    </source>
</evidence>
<comment type="caution">
    <text evidence="1">The sequence shown here is derived from an EMBL/GenBank/DDBJ whole genome shotgun (WGS) entry which is preliminary data.</text>
</comment>
<gene>
    <name evidence="1" type="ORF">RIF29_28761</name>
</gene>
<sequence>MEKDENIANEVEQWSNYESCKGQSFKFLNHFTLDSEFIEIVNQNWLKGREGFAMYRIMRNLEHIKAGLKDLNQRKFRDIDAKEIQAREKLDSIQDLLQTDPMNTHLLKMEKEAKEEHAKAKKV</sequence>
<dbReference type="Proteomes" id="UP001372338">
    <property type="component" value="Unassembled WGS sequence"/>
</dbReference>
<accession>A0AAN9HVB1</accession>
<keyword evidence="2" id="KW-1185">Reference proteome</keyword>
<proteinExistence type="predicted"/>
<dbReference type="AlphaFoldDB" id="A0AAN9HVB1"/>
<reference evidence="1 2" key="1">
    <citation type="submission" date="2024-01" db="EMBL/GenBank/DDBJ databases">
        <title>The genomes of 5 underutilized Papilionoideae crops provide insights into root nodulation and disease resistanc.</title>
        <authorList>
            <person name="Yuan L."/>
        </authorList>
    </citation>
    <scope>NUCLEOTIDE SEQUENCE [LARGE SCALE GENOMIC DNA]</scope>
    <source>
        <strain evidence="1">ZHUSHIDOU_FW_LH</strain>
        <tissue evidence="1">Leaf</tissue>
    </source>
</reference>
<name>A0AAN9HVB1_CROPI</name>
<protein>
    <submittedName>
        <fullName evidence="1">Uncharacterized protein</fullName>
    </submittedName>
</protein>
<dbReference type="EMBL" id="JAYWIO010000006">
    <property type="protein sequence ID" value="KAK7255352.1"/>
    <property type="molecule type" value="Genomic_DNA"/>
</dbReference>